<dbReference type="Proteomes" id="UP000175691">
    <property type="component" value="Unassembled WGS sequence"/>
</dbReference>
<dbReference type="RefSeq" id="WP_070125158.1">
    <property type="nucleotide sequence ID" value="NZ_MDHN01000018.1"/>
</dbReference>
<feature type="chain" id="PRO_5009209674" description="Solute-binding protein family 3/N-terminal domain-containing protein" evidence="1">
    <location>
        <begin position="18"/>
        <end position="246"/>
    </location>
</feature>
<sequence>MRLLIALLILFPWFAHAQSPRLSVVTESSPPLHYVDKYGRVAGESTDKVRQILKLAALEADFSVYPWARSYTLAEKNADTLIFSLAKTAERKDKFYWIAKVSEFHLSVVGLRDEARANKLVTMDSISRFTFAVQRDDVAHHWLVEQGFTEGDNLMVCADIQCSWNFLVRGTVDFIIEDPSLIAPMAKRLNINGEEIVPVTDIPELALTGYLAASKSTDKAVVQRLKDAAQQLGINATSGDAHVVQR</sequence>
<name>A0A1E7ZC66_9ALTE</name>
<keyword evidence="4" id="KW-1185">Reference proteome</keyword>
<proteinExistence type="predicted"/>
<reference evidence="3 4" key="1">
    <citation type="submission" date="2016-08" db="EMBL/GenBank/DDBJ databases">
        <authorList>
            <person name="Seilhamer J.J."/>
        </authorList>
    </citation>
    <scope>NUCLEOTIDE SEQUENCE [LARGE SCALE GENOMIC DNA]</scope>
    <source>
        <strain evidence="3 4">KCTC 42603</strain>
    </source>
</reference>
<evidence type="ECO:0000313" key="4">
    <source>
        <dbReference type="Proteomes" id="UP000175691"/>
    </source>
</evidence>
<dbReference type="STRING" id="1656094.BFC18_09905"/>
<evidence type="ECO:0000259" key="2">
    <source>
        <dbReference type="Pfam" id="PF00497"/>
    </source>
</evidence>
<dbReference type="Gene3D" id="3.40.190.10">
    <property type="entry name" value="Periplasmic binding protein-like II"/>
    <property type="match status" value="2"/>
</dbReference>
<comment type="caution">
    <text evidence="3">The sequence shown here is derived from an EMBL/GenBank/DDBJ whole genome shotgun (WGS) entry which is preliminary data.</text>
</comment>
<dbReference type="Pfam" id="PF00497">
    <property type="entry name" value="SBP_bac_3"/>
    <property type="match status" value="1"/>
</dbReference>
<feature type="domain" description="Solute-binding protein family 3/N-terminal" evidence="2">
    <location>
        <begin position="24"/>
        <end position="133"/>
    </location>
</feature>
<dbReference type="PANTHER" id="PTHR38834">
    <property type="entry name" value="PERIPLASMIC SUBSTRATE BINDING PROTEIN FAMILY 3"/>
    <property type="match status" value="1"/>
</dbReference>
<dbReference type="EMBL" id="MDHN01000018">
    <property type="protein sequence ID" value="OFC71098.1"/>
    <property type="molecule type" value="Genomic_DNA"/>
</dbReference>
<protein>
    <recommendedName>
        <fullName evidence="2">Solute-binding protein family 3/N-terminal domain-containing protein</fullName>
    </recommendedName>
</protein>
<accession>A0A1E7ZC66</accession>
<dbReference type="PANTHER" id="PTHR38834:SF3">
    <property type="entry name" value="SOLUTE-BINDING PROTEIN FAMILY 3_N-TERMINAL DOMAIN-CONTAINING PROTEIN"/>
    <property type="match status" value="1"/>
</dbReference>
<evidence type="ECO:0000313" key="3">
    <source>
        <dbReference type="EMBL" id="OFC71098.1"/>
    </source>
</evidence>
<keyword evidence="1" id="KW-0732">Signal</keyword>
<dbReference type="AlphaFoldDB" id="A0A1E7ZC66"/>
<feature type="signal peptide" evidence="1">
    <location>
        <begin position="1"/>
        <end position="17"/>
    </location>
</feature>
<evidence type="ECO:0000256" key="1">
    <source>
        <dbReference type="SAM" id="SignalP"/>
    </source>
</evidence>
<gene>
    <name evidence="3" type="ORF">BFC18_09905</name>
</gene>
<dbReference type="SUPFAM" id="SSF53850">
    <property type="entry name" value="Periplasmic binding protein-like II"/>
    <property type="match status" value="1"/>
</dbReference>
<dbReference type="OrthoDB" id="8587856at2"/>
<dbReference type="InterPro" id="IPR001638">
    <property type="entry name" value="Solute-binding_3/MltF_N"/>
</dbReference>
<organism evidence="3 4">
    <name type="scientific">Alteromonas confluentis</name>
    <dbReference type="NCBI Taxonomy" id="1656094"/>
    <lineage>
        <taxon>Bacteria</taxon>
        <taxon>Pseudomonadati</taxon>
        <taxon>Pseudomonadota</taxon>
        <taxon>Gammaproteobacteria</taxon>
        <taxon>Alteromonadales</taxon>
        <taxon>Alteromonadaceae</taxon>
        <taxon>Alteromonas/Salinimonas group</taxon>
        <taxon>Alteromonas</taxon>
    </lineage>
</organism>